<feature type="compositionally biased region" description="Basic and acidic residues" evidence="1">
    <location>
        <begin position="19"/>
        <end position="41"/>
    </location>
</feature>
<comment type="caution">
    <text evidence="3">The sequence shown here is derived from an EMBL/GenBank/DDBJ whole genome shotgun (WGS) entry which is preliminary data.</text>
</comment>
<keyword evidence="4" id="KW-1185">Reference proteome</keyword>
<dbReference type="InterPro" id="IPR007513">
    <property type="entry name" value="SERF-like_N"/>
</dbReference>
<dbReference type="Proteomes" id="UP001066276">
    <property type="component" value="Chromosome 3_2"/>
</dbReference>
<feature type="region of interest" description="Disordered" evidence="1">
    <location>
        <begin position="1"/>
        <end position="50"/>
    </location>
</feature>
<protein>
    <recommendedName>
        <fullName evidence="2">Small EDRK-rich factor-like N-terminal domain-containing protein</fullName>
    </recommendedName>
</protein>
<accession>A0AAV7TWF9</accession>
<evidence type="ECO:0000313" key="3">
    <source>
        <dbReference type="EMBL" id="KAJ1180159.1"/>
    </source>
</evidence>
<organism evidence="3 4">
    <name type="scientific">Pleurodeles waltl</name>
    <name type="common">Iberian ribbed newt</name>
    <dbReference type="NCBI Taxonomy" id="8319"/>
    <lineage>
        <taxon>Eukaryota</taxon>
        <taxon>Metazoa</taxon>
        <taxon>Chordata</taxon>
        <taxon>Craniata</taxon>
        <taxon>Vertebrata</taxon>
        <taxon>Euteleostomi</taxon>
        <taxon>Amphibia</taxon>
        <taxon>Batrachia</taxon>
        <taxon>Caudata</taxon>
        <taxon>Salamandroidea</taxon>
        <taxon>Salamandridae</taxon>
        <taxon>Pleurodelinae</taxon>
        <taxon>Pleurodeles</taxon>
    </lineage>
</organism>
<gene>
    <name evidence="3" type="ORF">NDU88_005383</name>
</gene>
<sequence>SGISVSANVGARPAMTRGNQRELARLKNLKKTTDKAKKQEDGLSAAARKQ</sequence>
<evidence type="ECO:0000259" key="2">
    <source>
        <dbReference type="Pfam" id="PF04419"/>
    </source>
</evidence>
<proteinExistence type="predicted"/>
<name>A0AAV7TWF9_PLEWA</name>
<dbReference type="Pfam" id="PF04419">
    <property type="entry name" value="SERF-like_N"/>
    <property type="match status" value="1"/>
</dbReference>
<dbReference type="EMBL" id="JANPWB010000006">
    <property type="protein sequence ID" value="KAJ1180159.1"/>
    <property type="molecule type" value="Genomic_DNA"/>
</dbReference>
<feature type="non-terminal residue" evidence="3">
    <location>
        <position position="50"/>
    </location>
</feature>
<dbReference type="AlphaFoldDB" id="A0AAV7TWF9"/>
<evidence type="ECO:0000313" key="4">
    <source>
        <dbReference type="Proteomes" id="UP001066276"/>
    </source>
</evidence>
<reference evidence="3" key="1">
    <citation type="journal article" date="2022" name="bioRxiv">
        <title>Sequencing and chromosome-scale assembly of the giantPleurodeles waltlgenome.</title>
        <authorList>
            <person name="Brown T."/>
            <person name="Elewa A."/>
            <person name="Iarovenko S."/>
            <person name="Subramanian E."/>
            <person name="Araus A.J."/>
            <person name="Petzold A."/>
            <person name="Susuki M."/>
            <person name="Suzuki K.-i.T."/>
            <person name="Hayashi T."/>
            <person name="Toyoda A."/>
            <person name="Oliveira C."/>
            <person name="Osipova E."/>
            <person name="Leigh N.D."/>
            <person name="Simon A."/>
            <person name="Yun M.H."/>
        </authorList>
    </citation>
    <scope>NUCLEOTIDE SEQUENCE</scope>
    <source>
        <strain evidence="3">20211129_DDA</strain>
        <tissue evidence="3">Liver</tissue>
    </source>
</reference>
<feature type="non-terminal residue" evidence="3">
    <location>
        <position position="1"/>
    </location>
</feature>
<feature type="domain" description="Small EDRK-rich factor-like N-terminal" evidence="2">
    <location>
        <begin position="15"/>
        <end position="49"/>
    </location>
</feature>
<evidence type="ECO:0000256" key="1">
    <source>
        <dbReference type="SAM" id="MobiDB-lite"/>
    </source>
</evidence>